<accession>A0ABU9X4Y2</accession>
<name>A0ABU9X4Y2_9MICC</name>
<dbReference type="Proteomes" id="UP001422074">
    <property type="component" value="Unassembled WGS sequence"/>
</dbReference>
<dbReference type="PANTHER" id="PTHR21174:SF0">
    <property type="entry name" value="HD PHOSPHOHYDROLASE FAMILY PROTEIN-RELATED"/>
    <property type="match status" value="1"/>
</dbReference>
<dbReference type="Pfam" id="PF13223">
    <property type="entry name" value="DUF4031"/>
    <property type="match status" value="1"/>
</dbReference>
<keyword evidence="3" id="KW-1185">Reference proteome</keyword>
<evidence type="ECO:0000313" key="3">
    <source>
        <dbReference type="Proteomes" id="UP001422074"/>
    </source>
</evidence>
<protein>
    <submittedName>
        <fullName evidence="2">DUF4031 domain-containing protein</fullName>
    </submittedName>
</protein>
<dbReference type="SUPFAM" id="SSF109604">
    <property type="entry name" value="HD-domain/PDEase-like"/>
    <property type="match status" value="1"/>
</dbReference>
<gene>
    <name evidence="2" type="ORF">ABCQ75_13300</name>
</gene>
<proteinExistence type="predicted"/>
<comment type="caution">
    <text evidence="2">The sequence shown here is derived from an EMBL/GenBank/DDBJ whole genome shotgun (WGS) entry which is preliminary data.</text>
</comment>
<reference evidence="2 3" key="1">
    <citation type="submission" date="2024-05" db="EMBL/GenBank/DDBJ databases">
        <title>Sinomonas sp. nov., isolated from a waste landfill.</title>
        <authorList>
            <person name="Zhao Y."/>
        </authorList>
    </citation>
    <scope>NUCLEOTIDE SEQUENCE [LARGE SCALE GENOMIC DNA]</scope>
    <source>
        <strain evidence="2 3">CCTCC AB2014300</strain>
    </source>
</reference>
<dbReference type="InterPro" id="IPR009218">
    <property type="entry name" value="HD_phosphohydro"/>
</dbReference>
<feature type="domain" description="DUF4031" evidence="1">
    <location>
        <begin position="3"/>
        <end position="77"/>
    </location>
</feature>
<organism evidence="2 3">
    <name type="scientific">Sinomonas halotolerans</name>
    <dbReference type="NCBI Taxonomy" id="1644133"/>
    <lineage>
        <taxon>Bacteria</taxon>
        <taxon>Bacillati</taxon>
        <taxon>Actinomycetota</taxon>
        <taxon>Actinomycetes</taxon>
        <taxon>Micrococcales</taxon>
        <taxon>Micrococcaceae</taxon>
        <taxon>Sinomonas</taxon>
    </lineage>
</organism>
<dbReference type="EMBL" id="JBDFRB010000013">
    <property type="protein sequence ID" value="MEN2745505.1"/>
    <property type="molecule type" value="Genomic_DNA"/>
</dbReference>
<evidence type="ECO:0000313" key="2">
    <source>
        <dbReference type="EMBL" id="MEN2745505.1"/>
    </source>
</evidence>
<evidence type="ECO:0000259" key="1">
    <source>
        <dbReference type="Pfam" id="PF13223"/>
    </source>
</evidence>
<dbReference type="RefSeq" id="WP_345885921.1">
    <property type="nucleotide sequence ID" value="NZ_JBDFRB010000013.1"/>
</dbReference>
<dbReference type="InterPro" id="IPR025109">
    <property type="entry name" value="DUF4031"/>
</dbReference>
<sequence length="299" mass="32474">MAVFIDTPLWPAHGTVFAHLVSDTSLAELHAFAAAAGVPERAFDEDHYDVPERRHAELVARGARPVDAGTLVRVLLASGLRVPARERSKSLVVPLRDRWDTVLPGRPELGAELVERWGEPHRRYHTRAHLMAVLTALEQIAGQAPRAVVLAAWFHDAVYRVPTAGGRGGPPGQDEEDSAQLAEARLSEAGLGSAEAAEVGRLVRLTAAHAPGAHDGDGQLLSDADLSVLGREARGYHRYTAQVRDEYRHVPDDAYREGRSAVLGRLLALDPLFHTEAARGLWLARAHENLAAELARLGH</sequence>
<dbReference type="Gene3D" id="1.10.3210.10">
    <property type="entry name" value="Hypothetical protein af1432"/>
    <property type="match status" value="1"/>
</dbReference>
<dbReference type="PANTHER" id="PTHR21174">
    <property type="match status" value="1"/>
</dbReference>